<sequence>MSTSASVNPLNEPIPPINLSYTALVATLVLLLAVSSAIVIRSLVLRRRHQRLVEEAIRAGTWNPNQAYDPHSGRRRREIGEKPKLWETWLRNGEDGDNTTEKGRWDDIMPVHAAYLDLSSPSAPAPTNDPVSRSESPPRTSRFLRPFQRRAPPSPSPPVISPPIDSSSADISPRSRSPSPTVRLAVLIAMPSPPPQHTREDDGPPIVEIGITDVVVRDSDCEHTPDL</sequence>
<dbReference type="EMBL" id="MU267665">
    <property type="protein sequence ID" value="KAH7911844.1"/>
    <property type="molecule type" value="Genomic_DNA"/>
</dbReference>
<reference evidence="1" key="1">
    <citation type="journal article" date="2021" name="New Phytol.">
        <title>Evolutionary innovations through gain and loss of genes in the ectomycorrhizal Boletales.</title>
        <authorList>
            <person name="Wu G."/>
            <person name="Miyauchi S."/>
            <person name="Morin E."/>
            <person name="Kuo A."/>
            <person name="Drula E."/>
            <person name="Varga T."/>
            <person name="Kohler A."/>
            <person name="Feng B."/>
            <person name="Cao Y."/>
            <person name="Lipzen A."/>
            <person name="Daum C."/>
            <person name="Hundley H."/>
            <person name="Pangilinan J."/>
            <person name="Johnson J."/>
            <person name="Barry K."/>
            <person name="LaButti K."/>
            <person name="Ng V."/>
            <person name="Ahrendt S."/>
            <person name="Min B."/>
            <person name="Choi I.G."/>
            <person name="Park H."/>
            <person name="Plett J.M."/>
            <person name="Magnuson J."/>
            <person name="Spatafora J.W."/>
            <person name="Nagy L.G."/>
            <person name="Henrissat B."/>
            <person name="Grigoriev I.V."/>
            <person name="Yang Z.L."/>
            <person name="Xu J."/>
            <person name="Martin F.M."/>
        </authorList>
    </citation>
    <scope>NUCLEOTIDE SEQUENCE</scope>
    <source>
        <strain evidence="1">ATCC 28755</strain>
    </source>
</reference>
<name>A0ACB8AEY9_9AGAM</name>
<organism evidence="1 2">
    <name type="scientific">Hygrophoropsis aurantiaca</name>
    <dbReference type="NCBI Taxonomy" id="72124"/>
    <lineage>
        <taxon>Eukaryota</taxon>
        <taxon>Fungi</taxon>
        <taxon>Dikarya</taxon>
        <taxon>Basidiomycota</taxon>
        <taxon>Agaricomycotina</taxon>
        <taxon>Agaricomycetes</taxon>
        <taxon>Agaricomycetidae</taxon>
        <taxon>Boletales</taxon>
        <taxon>Coniophorineae</taxon>
        <taxon>Hygrophoropsidaceae</taxon>
        <taxon>Hygrophoropsis</taxon>
    </lineage>
</organism>
<keyword evidence="2" id="KW-1185">Reference proteome</keyword>
<dbReference type="Proteomes" id="UP000790377">
    <property type="component" value="Unassembled WGS sequence"/>
</dbReference>
<evidence type="ECO:0000313" key="2">
    <source>
        <dbReference type="Proteomes" id="UP000790377"/>
    </source>
</evidence>
<evidence type="ECO:0000313" key="1">
    <source>
        <dbReference type="EMBL" id="KAH7911844.1"/>
    </source>
</evidence>
<accession>A0ACB8AEY9</accession>
<protein>
    <submittedName>
        <fullName evidence="1">Uncharacterized protein</fullName>
    </submittedName>
</protein>
<gene>
    <name evidence="1" type="ORF">BJ138DRAFT_1112834</name>
</gene>
<proteinExistence type="predicted"/>
<comment type="caution">
    <text evidence="1">The sequence shown here is derived from an EMBL/GenBank/DDBJ whole genome shotgun (WGS) entry which is preliminary data.</text>
</comment>